<keyword evidence="3" id="KW-0479">Metal-binding</keyword>
<dbReference type="Pfam" id="PF05485">
    <property type="entry name" value="THAP"/>
    <property type="match status" value="1"/>
</dbReference>
<evidence type="ECO:0000256" key="6">
    <source>
        <dbReference type="ARBA" id="ARBA00023015"/>
    </source>
</evidence>
<evidence type="ECO:0000256" key="12">
    <source>
        <dbReference type="PROSITE-ProRule" id="PRU00309"/>
    </source>
</evidence>
<evidence type="ECO:0000256" key="2">
    <source>
        <dbReference type="ARBA" id="ARBA00006177"/>
    </source>
</evidence>
<feature type="region of interest" description="Disordered" evidence="13">
    <location>
        <begin position="147"/>
        <end position="176"/>
    </location>
</feature>
<evidence type="ECO:0000256" key="11">
    <source>
        <dbReference type="ARBA" id="ARBA00023306"/>
    </source>
</evidence>
<sequence>MPQSCAAQQCSHQSRAKGDELSCTLKRFPKDPLRSSIWETNLRRKNWKRKDYHRICECHFEEDQFENIPGKRKLRPNAVPRVFPTHTISASRTTNVSALVKELPLSPQVASEADVGTSSKCRSTLPVDTSSNVIVILSNNSTPVKFELQSDASSESPRNSSLSANEESTRKPVENTLDKSHLDMCIDAVATNQEYLDINCKAELEPDEELETIYGDTTEDNVSDELAIECNQHLDLSVSHDSFVSSEECRELRQKVFQLKRQLFLKQKECDNLHATLRLFNSDQIKYMNGKKISKWSKETTQKALEMKQAVGSEGYRFLRSKLKWPLPAYSTLCKHDENLEQLSSELREEEMEDDPASTESGNESVVDVDISAMSKTVQSENVKTHVKDQNYQCILCLYKTLHKSLMIYHLRTHVKADITSHCDFC</sequence>
<comment type="subcellular location">
    <subcellularLocation>
        <location evidence="1">Nucleus</location>
        <location evidence="1">Nucleoplasm</location>
    </subcellularLocation>
</comment>
<feature type="compositionally biased region" description="Basic and acidic residues" evidence="13">
    <location>
        <begin position="167"/>
        <end position="176"/>
    </location>
</feature>
<keyword evidence="4 12" id="KW-0863">Zinc-finger</keyword>
<accession>A0A7R9ITF4</accession>
<keyword evidence="5" id="KW-0862">Zinc</keyword>
<dbReference type="SUPFAM" id="SSF57716">
    <property type="entry name" value="Glucocorticoid receptor-like (DNA-binding domain)"/>
    <property type="match status" value="1"/>
</dbReference>
<dbReference type="PANTHER" id="PTHR46600">
    <property type="entry name" value="THAP DOMAIN-CONTAINING"/>
    <property type="match status" value="1"/>
</dbReference>
<keyword evidence="11" id="KW-0131">Cell cycle</keyword>
<gene>
    <name evidence="15" type="ORF">TTEB3V08_LOCUS12061</name>
</gene>
<dbReference type="GO" id="GO:0043565">
    <property type="term" value="F:sequence-specific DNA binding"/>
    <property type="evidence" value="ECO:0007669"/>
    <property type="project" value="InterPro"/>
</dbReference>
<feature type="compositionally biased region" description="Polar residues" evidence="13">
    <location>
        <begin position="150"/>
        <end position="166"/>
    </location>
</feature>
<name>A0A7R9ITF4_9NEOP</name>
<evidence type="ECO:0000256" key="3">
    <source>
        <dbReference type="ARBA" id="ARBA00022723"/>
    </source>
</evidence>
<evidence type="ECO:0000256" key="8">
    <source>
        <dbReference type="ARBA" id="ARBA00023125"/>
    </source>
</evidence>
<dbReference type="InterPro" id="IPR026516">
    <property type="entry name" value="THAP1/10"/>
</dbReference>
<evidence type="ECO:0000256" key="4">
    <source>
        <dbReference type="ARBA" id="ARBA00022771"/>
    </source>
</evidence>
<keyword evidence="8 12" id="KW-0238">DNA-binding</keyword>
<keyword evidence="10" id="KW-0539">Nucleus</keyword>
<keyword evidence="7" id="KW-0175">Coiled coil</keyword>
<proteinExistence type="inferred from homology"/>
<dbReference type="SMART" id="SM00692">
    <property type="entry name" value="DM3"/>
    <property type="match status" value="1"/>
</dbReference>
<dbReference type="EMBL" id="OE011392">
    <property type="protein sequence ID" value="CAD7464182.1"/>
    <property type="molecule type" value="Genomic_DNA"/>
</dbReference>
<keyword evidence="6" id="KW-0805">Transcription regulation</keyword>
<comment type="similarity">
    <text evidence="2">Belongs to the THAP1 family.</text>
</comment>
<evidence type="ECO:0000256" key="7">
    <source>
        <dbReference type="ARBA" id="ARBA00023054"/>
    </source>
</evidence>
<dbReference type="PANTHER" id="PTHR46600:SF1">
    <property type="entry name" value="THAP DOMAIN-CONTAINING PROTEIN 1"/>
    <property type="match status" value="1"/>
</dbReference>
<feature type="domain" description="THAP-type" evidence="14">
    <location>
        <begin position="1"/>
        <end position="83"/>
    </location>
</feature>
<evidence type="ECO:0000256" key="5">
    <source>
        <dbReference type="ARBA" id="ARBA00022833"/>
    </source>
</evidence>
<evidence type="ECO:0000256" key="1">
    <source>
        <dbReference type="ARBA" id="ARBA00004642"/>
    </source>
</evidence>
<dbReference type="PROSITE" id="PS50950">
    <property type="entry name" value="ZF_THAP"/>
    <property type="match status" value="1"/>
</dbReference>
<dbReference type="InterPro" id="IPR006612">
    <property type="entry name" value="THAP_Znf"/>
</dbReference>
<evidence type="ECO:0000256" key="10">
    <source>
        <dbReference type="ARBA" id="ARBA00023242"/>
    </source>
</evidence>
<evidence type="ECO:0000256" key="13">
    <source>
        <dbReference type="SAM" id="MobiDB-lite"/>
    </source>
</evidence>
<evidence type="ECO:0000259" key="14">
    <source>
        <dbReference type="PROSITE" id="PS50950"/>
    </source>
</evidence>
<keyword evidence="9" id="KW-0804">Transcription</keyword>
<evidence type="ECO:0000256" key="9">
    <source>
        <dbReference type="ARBA" id="ARBA00023163"/>
    </source>
</evidence>
<dbReference type="SMART" id="SM00980">
    <property type="entry name" value="THAP"/>
    <property type="match status" value="1"/>
</dbReference>
<dbReference type="GO" id="GO:0005654">
    <property type="term" value="C:nucleoplasm"/>
    <property type="evidence" value="ECO:0007669"/>
    <property type="project" value="UniProtKB-SubCell"/>
</dbReference>
<evidence type="ECO:0000313" key="15">
    <source>
        <dbReference type="EMBL" id="CAD7464182.1"/>
    </source>
</evidence>
<organism evidence="15">
    <name type="scientific">Timema tahoe</name>
    <dbReference type="NCBI Taxonomy" id="61484"/>
    <lineage>
        <taxon>Eukaryota</taxon>
        <taxon>Metazoa</taxon>
        <taxon>Ecdysozoa</taxon>
        <taxon>Arthropoda</taxon>
        <taxon>Hexapoda</taxon>
        <taxon>Insecta</taxon>
        <taxon>Pterygota</taxon>
        <taxon>Neoptera</taxon>
        <taxon>Polyneoptera</taxon>
        <taxon>Phasmatodea</taxon>
        <taxon>Timematodea</taxon>
        <taxon>Timematoidea</taxon>
        <taxon>Timematidae</taxon>
        <taxon>Timema</taxon>
    </lineage>
</organism>
<dbReference type="AlphaFoldDB" id="A0A7R9ITF4"/>
<dbReference type="GO" id="GO:0008270">
    <property type="term" value="F:zinc ion binding"/>
    <property type="evidence" value="ECO:0007669"/>
    <property type="project" value="UniProtKB-KW"/>
</dbReference>
<reference evidence="15" key="1">
    <citation type="submission" date="2020-11" db="EMBL/GenBank/DDBJ databases">
        <authorList>
            <person name="Tran Van P."/>
        </authorList>
    </citation>
    <scope>NUCLEOTIDE SEQUENCE</scope>
</reference>
<protein>
    <recommendedName>
        <fullName evidence="14">THAP-type domain-containing protein</fullName>
    </recommendedName>
</protein>